<evidence type="ECO:0000313" key="1">
    <source>
        <dbReference type="EMBL" id="KZS95623.1"/>
    </source>
</evidence>
<sequence length="479" mass="54219">MFGAHVEDILAFSRVCRHLRFIASNARDLWLNACDACDLPFLSGQTAHSIPVDQFIKLSARTKSLATNLTRPGGALPKHWTVATEDILIEQEAMSTSPHTQTIMSRMYHVLPGNEWAVVSETRDRGDMFLWKVGSIPPTLVNLHIPDNAYVFASEIDEKNGVVTLAAMSNSFRWRKSYILEIGKSSNPDSTPEILSTTIIVNSKAVAEVTIRGPLLACTPPYSDHFLTIINWRARTGIRLNCLFETGEIDDGYQFTTFASMTCPRFHPELPVVFALDKSRHMPGMEDTSILCVDLPDTLPTISQATSDDDWQWTTEIVYPIRIHHLWAPKAIYFHHDHSKSRRSRLCSVISVINRNSYVHPVSLIHSSLTISSPIRVLESNESSLISFLDPPEDVHRYSDANFSYLADGLVFWNLVVYHTCRQFMFPWIRVNLENTELVRIQCNIPSEISALKTFAMHFNASYGTLYGHTDKGIFVIQY</sequence>
<gene>
    <name evidence="1" type="ORF">SISNIDRAFT_452271</name>
</gene>
<accession>A0A164X4E2</accession>
<dbReference type="EMBL" id="KV419401">
    <property type="protein sequence ID" value="KZS95623.1"/>
    <property type="molecule type" value="Genomic_DNA"/>
</dbReference>
<proteinExistence type="predicted"/>
<keyword evidence="2" id="KW-1185">Reference proteome</keyword>
<dbReference type="AlphaFoldDB" id="A0A164X4E2"/>
<evidence type="ECO:0008006" key="3">
    <source>
        <dbReference type="Google" id="ProtNLM"/>
    </source>
</evidence>
<name>A0A164X4E2_9AGAM</name>
<dbReference type="Proteomes" id="UP000076722">
    <property type="component" value="Unassembled WGS sequence"/>
</dbReference>
<protein>
    <recommendedName>
        <fullName evidence="3">F-box domain-containing protein</fullName>
    </recommendedName>
</protein>
<evidence type="ECO:0000313" key="2">
    <source>
        <dbReference type="Proteomes" id="UP000076722"/>
    </source>
</evidence>
<reference evidence="1 2" key="1">
    <citation type="journal article" date="2016" name="Mol. Biol. Evol.">
        <title>Comparative Genomics of Early-Diverging Mushroom-Forming Fungi Provides Insights into the Origins of Lignocellulose Decay Capabilities.</title>
        <authorList>
            <person name="Nagy L.G."/>
            <person name="Riley R."/>
            <person name="Tritt A."/>
            <person name="Adam C."/>
            <person name="Daum C."/>
            <person name="Floudas D."/>
            <person name="Sun H."/>
            <person name="Yadav J.S."/>
            <person name="Pangilinan J."/>
            <person name="Larsson K.H."/>
            <person name="Matsuura K."/>
            <person name="Barry K."/>
            <person name="Labutti K."/>
            <person name="Kuo R."/>
            <person name="Ohm R.A."/>
            <person name="Bhattacharya S.S."/>
            <person name="Shirouzu T."/>
            <person name="Yoshinaga Y."/>
            <person name="Martin F.M."/>
            <person name="Grigoriev I.V."/>
            <person name="Hibbett D.S."/>
        </authorList>
    </citation>
    <scope>NUCLEOTIDE SEQUENCE [LARGE SCALE GENOMIC DNA]</scope>
    <source>
        <strain evidence="1 2">HHB9708</strain>
    </source>
</reference>
<organism evidence="1 2">
    <name type="scientific">Sistotremastrum niveocremeum HHB9708</name>
    <dbReference type="NCBI Taxonomy" id="1314777"/>
    <lineage>
        <taxon>Eukaryota</taxon>
        <taxon>Fungi</taxon>
        <taxon>Dikarya</taxon>
        <taxon>Basidiomycota</taxon>
        <taxon>Agaricomycotina</taxon>
        <taxon>Agaricomycetes</taxon>
        <taxon>Sistotremastrales</taxon>
        <taxon>Sistotremastraceae</taxon>
        <taxon>Sertulicium</taxon>
        <taxon>Sertulicium niveocremeum</taxon>
    </lineage>
</organism>